<evidence type="ECO:0000313" key="5">
    <source>
        <dbReference type="Proteomes" id="UP001497497"/>
    </source>
</evidence>
<dbReference type="PANTHER" id="PTHR46363">
    <property type="entry name" value="DEOXYRIBONUCLEASE TATDN2-RELATED"/>
    <property type="match status" value="1"/>
</dbReference>
<dbReference type="InterPro" id="IPR032466">
    <property type="entry name" value="Metal_Hydrolase"/>
</dbReference>
<evidence type="ECO:0000313" key="4">
    <source>
        <dbReference type="EMBL" id="CAL1534540.1"/>
    </source>
</evidence>
<dbReference type="InterPro" id="IPR018228">
    <property type="entry name" value="DNase_TatD-rel_CS"/>
</dbReference>
<keyword evidence="5" id="KW-1185">Reference proteome</keyword>
<name>A0AAV2HKI7_LYMST</name>
<comment type="caution">
    <text evidence="4">The sequence shown here is derived from an EMBL/GenBank/DDBJ whole genome shotgun (WGS) entry which is preliminary data.</text>
</comment>
<dbReference type="PANTHER" id="PTHR46363:SF1">
    <property type="entry name" value="DEOXYRIBONUCLEASE TATDN2-RELATED"/>
    <property type="match status" value="1"/>
</dbReference>
<organism evidence="4 5">
    <name type="scientific">Lymnaea stagnalis</name>
    <name type="common">Great pond snail</name>
    <name type="synonym">Helix stagnalis</name>
    <dbReference type="NCBI Taxonomy" id="6523"/>
    <lineage>
        <taxon>Eukaryota</taxon>
        <taxon>Metazoa</taxon>
        <taxon>Spiralia</taxon>
        <taxon>Lophotrochozoa</taxon>
        <taxon>Mollusca</taxon>
        <taxon>Gastropoda</taxon>
        <taxon>Heterobranchia</taxon>
        <taxon>Euthyneura</taxon>
        <taxon>Panpulmonata</taxon>
        <taxon>Hygrophila</taxon>
        <taxon>Lymnaeoidea</taxon>
        <taxon>Lymnaeidae</taxon>
        <taxon>Lymnaea</taxon>
    </lineage>
</organism>
<protein>
    <submittedName>
        <fullName evidence="4">Uncharacterized protein</fullName>
    </submittedName>
</protein>
<feature type="compositionally biased region" description="Polar residues" evidence="3">
    <location>
        <begin position="199"/>
        <end position="211"/>
    </location>
</feature>
<evidence type="ECO:0000256" key="2">
    <source>
        <dbReference type="ARBA" id="ARBA00022801"/>
    </source>
</evidence>
<dbReference type="InterPro" id="IPR001130">
    <property type="entry name" value="TatD-like"/>
</dbReference>
<feature type="non-terminal residue" evidence="4">
    <location>
        <position position="663"/>
    </location>
</feature>
<dbReference type="GO" id="GO:0016788">
    <property type="term" value="F:hydrolase activity, acting on ester bonds"/>
    <property type="evidence" value="ECO:0007669"/>
    <property type="project" value="InterPro"/>
</dbReference>
<dbReference type="PROSITE" id="PS01137">
    <property type="entry name" value="TATD_1"/>
    <property type="match status" value="1"/>
</dbReference>
<proteinExistence type="inferred from homology"/>
<evidence type="ECO:0000256" key="3">
    <source>
        <dbReference type="SAM" id="MobiDB-lite"/>
    </source>
</evidence>
<dbReference type="AlphaFoldDB" id="A0AAV2HKI7"/>
<comment type="similarity">
    <text evidence="1">Belongs to the metallo-dependent hydrolases superfamily. TatD-type hydrolase family.</text>
</comment>
<evidence type="ECO:0000256" key="1">
    <source>
        <dbReference type="ARBA" id="ARBA00009275"/>
    </source>
</evidence>
<keyword evidence="2" id="KW-0378">Hydrolase</keyword>
<feature type="region of interest" description="Disordered" evidence="3">
    <location>
        <begin position="199"/>
        <end position="232"/>
    </location>
</feature>
<accession>A0AAV2HKI7</accession>
<dbReference type="Gene3D" id="3.20.20.140">
    <property type="entry name" value="Metal-dependent hydrolases"/>
    <property type="match status" value="1"/>
</dbReference>
<dbReference type="SUPFAM" id="SSF51556">
    <property type="entry name" value="Metallo-dependent hydrolases"/>
    <property type="match status" value="1"/>
</dbReference>
<reference evidence="4 5" key="1">
    <citation type="submission" date="2024-04" db="EMBL/GenBank/DDBJ databases">
        <authorList>
            <consortium name="Genoscope - CEA"/>
            <person name="William W."/>
        </authorList>
    </citation>
    <scope>NUCLEOTIDE SEQUENCE [LARGE SCALE GENOMIC DNA]</scope>
</reference>
<dbReference type="Pfam" id="PF01026">
    <property type="entry name" value="TatD_DNase"/>
    <property type="match status" value="1"/>
</dbReference>
<feature type="region of interest" description="Disordered" evidence="3">
    <location>
        <begin position="309"/>
        <end position="335"/>
    </location>
</feature>
<dbReference type="Proteomes" id="UP001497497">
    <property type="component" value="Unassembled WGS sequence"/>
</dbReference>
<sequence>MNPQYSCEFYSSDKGLPATAPFNHSTPATITSALPPYFQPGFWPSYYAHHLDTSVRYPFGYYDHSSRVTNPSFTQQAPFNNYEYPVPKLDMRDEGFNMWMYSHCAPLEAGHYEPHMSDKNSKPQRLVSSGKYKMTTEVETQDMSLSDANVIKVDSHLPQDMIHQSVDYKAAQNDACEGLKKQGGCHSLTDMFFELNESGNSQVDLNDSGSEPLSPPVSVLTPKRSEKSKGGKFHPYSISNFLTPEHLTNDWTQKSSLCQDPLARNPYEGGSLTTSDGSEYAHVNSKKTVQSWSENKKYVGLQGRHGIQSTEANSLNKTSVQYSSQNPDSSHGGTWYSKQFHNMAASKLSKFKDSDSLNWRERGEPLNARPYWRDHCELLSSSEQNHKRRWSLPLSNMTTVGSMIIKDRSGMDKNNQQTLCSEDSTLTSCCYSETNDIHKEIESCYERKSPRELGVLDRSFLLQHIFKSRCADPNASQMSKFNEVIKDSAWATDFARRSKLYAHKFIDSHCHIDFLYKQLGLKDVAYKKFKEDHSNFFPANYEGCIAVFCNPQTFYAEMKLLTDEGGVWFAFGCHPKNASEFTELHEIGLRRFLRHPQVVALGEIGLDYSGMFKQHADVQKNVFRKQLVLALEMNLPLVIHCRDADEDCLDILTEVFLIRYLLK</sequence>
<dbReference type="EMBL" id="CAXITT010000175">
    <property type="protein sequence ID" value="CAL1534540.1"/>
    <property type="molecule type" value="Genomic_DNA"/>
</dbReference>
<gene>
    <name evidence="4" type="ORF">GSLYS_00008500001</name>
</gene>
<dbReference type="PROSITE" id="PS01090">
    <property type="entry name" value="TATD_2"/>
    <property type="match status" value="1"/>
</dbReference>